<feature type="transmembrane region" description="Helical" evidence="5">
    <location>
        <begin position="332"/>
        <end position="356"/>
    </location>
</feature>
<keyword evidence="4 5" id="KW-0472">Membrane</keyword>
<proteinExistence type="predicted"/>
<feature type="transmembrane region" description="Helical" evidence="5">
    <location>
        <begin position="108"/>
        <end position="127"/>
    </location>
</feature>
<dbReference type="PANTHER" id="PTHR23542">
    <property type="match status" value="1"/>
</dbReference>
<dbReference type="InterPro" id="IPR036259">
    <property type="entry name" value="MFS_trans_sf"/>
</dbReference>
<reference evidence="7 8" key="1">
    <citation type="journal article" date="2019" name="Int. J. Syst. Evol. Microbiol.">
        <title>The Global Catalogue of Microorganisms (GCM) 10K type strain sequencing project: providing services to taxonomists for standard genome sequencing and annotation.</title>
        <authorList>
            <consortium name="The Broad Institute Genomics Platform"/>
            <consortium name="The Broad Institute Genome Sequencing Center for Infectious Disease"/>
            <person name="Wu L."/>
            <person name="Ma J."/>
        </authorList>
    </citation>
    <scope>NUCLEOTIDE SEQUENCE [LARGE SCALE GENOMIC DNA]</scope>
    <source>
        <strain evidence="7 8">JCM 13008</strain>
    </source>
</reference>
<dbReference type="PANTHER" id="PTHR23542:SF1">
    <property type="entry name" value="MAJOR FACILITATOR SUPERFAMILY (MFS) PROFILE DOMAIN-CONTAINING PROTEIN"/>
    <property type="match status" value="1"/>
</dbReference>
<evidence type="ECO:0000256" key="3">
    <source>
        <dbReference type="ARBA" id="ARBA00022989"/>
    </source>
</evidence>
<feature type="transmembrane region" description="Helical" evidence="5">
    <location>
        <begin position="281"/>
        <end position="301"/>
    </location>
</feature>
<comment type="caution">
    <text evidence="7">The sequence shown here is derived from an EMBL/GenBank/DDBJ whole genome shotgun (WGS) entry which is preliminary data.</text>
</comment>
<keyword evidence="2 5" id="KW-0812">Transmembrane</keyword>
<evidence type="ECO:0000256" key="5">
    <source>
        <dbReference type="SAM" id="Phobius"/>
    </source>
</evidence>
<keyword evidence="8" id="KW-1185">Reference proteome</keyword>
<comment type="subcellular location">
    <subcellularLocation>
        <location evidence="1">Cell membrane</location>
        <topology evidence="1">Multi-pass membrane protein</topology>
    </subcellularLocation>
</comment>
<dbReference type="Proteomes" id="UP001501581">
    <property type="component" value="Unassembled WGS sequence"/>
</dbReference>
<evidence type="ECO:0000256" key="4">
    <source>
        <dbReference type="ARBA" id="ARBA00023136"/>
    </source>
</evidence>
<evidence type="ECO:0000259" key="6">
    <source>
        <dbReference type="PROSITE" id="PS50850"/>
    </source>
</evidence>
<protein>
    <submittedName>
        <fullName evidence="7">MFS transporter</fullName>
    </submittedName>
</protein>
<dbReference type="InterPro" id="IPR020846">
    <property type="entry name" value="MFS_dom"/>
</dbReference>
<evidence type="ECO:0000256" key="1">
    <source>
        <dbReference type="ARBA" id="ARBA00004651"/>
    </source>
</evidence>
<feature type="transmembrane region" description="Helical" evidence="5">
    <location>
        <begin position="74"/>
        <end position="96"/>
    </location>
</feature>
<dbReference type="Pfam" id="PF07690">
    <property type="entry name" value="MFS_1"/>
    <property type="match status" value="1"/>
</dbReference>
<keyword evidence="3 5" id="KW-1133">Transmembrane helix</keyword>
<dbReference type="EMBL" id="BAAALG010000002">
    <property type="protein sequence ID" value="GAA1093057.1"/>
    <property type="molecule type" value="Genomic_DNA"/>
</dbReference>
<evidence type="ECO:0000256" key="2">
    <source>
        <dbReference type="ARBA" id="ARBA00022692"/>
    </source>
</evidence>
<name>A0ABN1TMW7_9ACTN</name>
<accession>A0ABN1TMW7</accession>
<evidence type="ECO:0000313" key="8">
    <source>
        <dbReference type="Proteomes" id="UP001501581"/>
    </source>
</evidence>
<feature type="transmembrane region" description="Helical" evidence="5">
    <location>
        <begin position="43"/>
        <end position="68"/>
    </location>
</feature>
<feature type="transmembrane region" description="Helical" evidence="5">
    <location>
        <begin position="395"/>
        <end position="415"/>
    </location>
</feature>
<dbReference type="Gene3D" id="1.20.1250.20">
    <property type="entry name" value="MFS general substrate transporter like domains"/>
    <property type="match status" value="2"/>
</dbReference>
<feature type="transmembrane region" description="Helical" evidence="5">
    <location>
        <begin position="368"/>
        <end position="389"/>
    </location>
</feature>
<organism evidence="7 8">
    <name type="scientific">Nocardioides dubius</name>
    <dbReference type="NCBI Taxonomy" id="317019"/>
    <lineage>
        <taxon>Bacteria</taxon>
        <taxon>Bacillati</taxon>
        <taxon>Actinomycetota</taxon>
        <taxon>Actinomycetes</taxon>
        <taxon>Propionibacteriales</taxon>
        <taxon>Nocardioidaceae</taxon>
        <taxon>Nocardioides</taxon>
    </lineage>
</organism>
<dbReference type="PROSITE" id="PS50850">
    <property type="entry name" value="MFS"/>
    <property type="match status" value="1"/>
</dbReference>
<sequence>MESECMALSLVSADPVPRPTGRVICDPCGVLSTYRSILTVPGAAIFSLSGFIARLPVSMVSLGIVLLISSASDSYGQAGTVAAAYLLANAALAIVHGRLVDRYGQFRVLPAAQLLYSVALVALVWAVQTDQPQAVTLVAAAVAGGSLPQIGSCVRARWNHVLDDQGKLQTAFALESVIDECLFVLGPTVVTTLATVWHPVAGLAVAGACGLLGTLALAAQRRTEPPAHPRTADAVRPPMPWRTVAPMALVCASLGVIFGAAELTTVAFAEDQGAKAWSGPLLGVWALGSLAAGLVAGAITWRSGPERRVRWGVLMLGATMLPLTVVDSMWLMAFFLLIGGLAIAPTLIAALALTAAAVPNARLTEGMAVLHTAMGIGVAPGATIAGIVVDHYGSSAAYLVPAVAGLIGAIAAWLGRAPVPSPA</sequence>
<dbReference type="SUPFAM" id="SSF103473">
    <property type="entry name" value="MFS general substrate transporter"/>
    <property type="match status" value="1"/>
</dbReference>
<feature type="transmembrane region" description="Helical" evidence="5">
    <location>
        <begin position="196"/>
        <end position="218"/>
    </location>
</feature>
<feature type="domain" description="Major facilitator superfamily (MFS) profile" evidence="6">
    <location>
        <begin position="243"/>
        <end position="423"/>
    </location>
</feature>
<dbReference type="InterPro" id="IPR011701">
    <property type="entry name" value="MFS"/>
</dbReference>
<evidence type="ECO:0000313" key="7">
    <source>
        <dbReference type="EMBL" id="GAA1093057.1"/>
    </source>
</evidence>
<feature type="transmembrane region" description="Helical" evidence="5">
    <location>
        <begin position="239"/>
        <end position="261"/>
    </location>
</feature>
<gene>
    <name evidence="7" type="ORF">GCM10009668_05390</name>
</gene>